<comment type="caution">
    <text evidence="1">The sequence shown here is derived from an EMBL/GenBank/DDBJ whole genome shotgun (WGS) entry which is preliminary data.</text>
</comment>
<dbReference type="AlphaFoldDB" id="A0A8S3VF96"/>
<evidence type="ECO:0000313" key="1">
    <source>
        <dbReference type="EMBL" id="CAG2255891.1"/>
    </source>
</evidence>
<gene>
    <name evidence="1" type="ORF">MEDL_67272</name>
</gene>
<keyword evidence="2" id="KW-1185">Reference proteome</keyword>
<reference evidence="1" key="1">
    <citation type="submission" date="2021-03" db="EMBL/GenBank/DDBJ databases">
        <authorList>
            <person name="Bekaert M."/>
        </authorList>
    </citation>
    <scope>NUCLEOTIDE SEQUENCE</scope>
</reference>
<dbReference type="PANTHER" id="PTHR31239:SF2">
    <property type="entry name" value="NICOLIN-1"/>
    <property type="match status" value="1"/>
</dbReference>
<sequence length="247" mass="27993">MTDRPLHSHIKNPVILTISDGKTEFHSGCRVIDINFPNISNPESSNPISVSICERVGEIHFKNSYTAFITVKAKFKAQAENGDAGGDAKWKTCVRRFRLMPNPHMEEGSQDYFCLGKKHFMNELSNITQIRVILQQPSPVWKDFRIEELKLYRSAEMNKTPALPSWLIEDSGKSKKSDHDLDNDSFCDKLRSERSPCLASVPNLEAISSSLQHLWALAEEVGAKQTERALGRYEVDGCYEINLLSYT</sequence>
<dbReference type="PANTHER" id="PTHR31239">
    <property type="entry name" value="NICOLIN 1"/>
    <property type="match status" value="1"/>
</dbReference>
<organism evidence="1 2">
    <name type="scientific">Mytilus edulis</name>
    <name type="common">Blue mussel</name>
    <dbReference type="NCBI Taxonomy" id="6550"/>
    <lineage>
        <taxon>Eukaryota</taxon>
        <taxon>Metazoa</taxon>
        <taxon>Spiralia</taxon>
        <taxon>Lophotrochozoa</taxon>
        <taxon>Mollusca</taxon>
        <taxon>Bivalvia</taxon>
        <taxon>Autobranchia</taxon>
        <taxon>Pteriomorphia</taxon>
        <taxon>Mytilida</taxon>
        <taxon>Mytiloidea</taxon>
        <taxon>Mytilidae</taxon>
        <taxon>Mytilinae</taxon>
        <taxon>Mytilus</taxon>
    </lineage>
</organism>
<dbReference type="GO" id="GO:0005654">
    <property type="term" value="C:nucleoplasm"/>
    <property type="evidence" value="ECO:0007669"/>
    <property type="project" value="TreeGrafter"/>
</dbReference>
<dbReference type="OrthoDB" id="73161at2759"/>
<evidence type="ECO:0000313" key="2">
    <source>
        <dbReference type="Proteomes" id="UP000683360"/>
    </source>
</evidence>
<dbReference type="EMBL" id="CAJPWZ010003288">
    <property type="protein sequence ID" value="CAG2255891.1"/>
    <property type="molecule type" value="Genomic_DNA"/>
</dbReference>
<dbReference type="InterPro" id="IPR040235">
    <property type="entry name" value="Nicolin-1"/>
</dbReference>
<proteinExistence type="predicted"/>
<accession>A0A8S3VF96</accession>
<dbReference type="Proteomes" id="UP000683360">
    <property type="component" value="Unassembled WGS sequence"/>
</dbReference>
<name>A0A8S3VF96_MYTED</name>
<protein>
    <submittedName>
        <fullName evidence="1">NICN1</fullName>
    </submittedName>
</protein>